<reference evidence="1" key="1">
    <citation type="submission" date="2020-11" db="EMBL/GenBank/DDBJ databases">
        <authorList>
            <person name="Tran Van P."/>
        </authorList>
    </citation>
    <scope>NUCLEOTIDE SEQUENCE</scope>
</reference>
<feature type="non-terminal residue" evidence="1">
    <location>
        <position position="70"/>
    </location>
</feature>
<dbReference type="EMBL" id="CAJPVJ010029174">
    <property type="protein sequence ID" value="CAG2179880.1"/>
    <property type="molecule type" value="Genomic_DNA"/>
</dbReference>
<dbReference type="EMBL" id="OC943999">
    <property type="protein sequence ID" value="CAD7662743.1"/>
    <property type="molecule type" value="Genomic_DNA"/>
</dbReference>
<evidence type="ECO:0000313" key="1">
    <source>
        <dbReference type="EMBL" id="CAD7662743.1"/>
    </source>
</evidence>
<dbReference type="Proteomes" id="UP000728032">
    <property type="component" value="Unassembled WGS sequence"/>
</dbReference>
<accession>A0A7R9MMT4</accession>
<name>A0A7R9MMT4_9ACAR</name>
<evidence type="ECO:0000313" key="2">
    <source>
        <dbReference type="Proteomes" id="UP000728032"/>
    </source>
</evidence>
<dbReference type="AlphaFoldDB" id="A0A7R9MMT4"/>
<organism evidence="1">
    <name type="scientific">Oppiella nova</name>
    <dbReference type="NCBI Taxonomy" id="334625"/>
    <lineage>
        <taxon>Eukaryota</taxon>
        <taxon>Metazoa</taxon>
        <taxon>Ecdysozoa</taxon>
        <taxon>Arthropoda</taxon>
        <taxon>Chelicerata</taxon>
        <taxon>Arachnida</taxon>
        <taxon>Acari</taxon>
        <taxon>Acariformes</taxon>
        <taxon>Sarcoptiformes</taxon>
        <taxon>Oribatida</taxon>
        <taxon>Brachypylina</taxon>
        <taxon>Oppioidea</taxon>
        <taxon>Oppiidae</taxon>
        <taxon>Oppiella</taxon>
    </lineage>
</organism>
<protein>
    <submittedName>
        <fullName evidence="1">Uncharacterized protein</fullName>
    </submittedName>
</protein>
<proteinExistence type="predicted"/>
<sequence length="70" mass="8328">KFKNNKEVSVFLCNHCINNQLYDILDALMSKQLIRVNKLVLDQYNWTAVHRAAHLKDTRLMHMFLSRVIN</sequence>
<gene>
    <name evidence="1" type="ORF">ONB1V03_LOCUS19303</name>
</gene>
<keyword evidence="2" id="KW-1185">Reference proteome</keyword>